<reference evidence="8" key="1">
    <citation type="journal article" date="2019" name="Int. J. Syst. Evol. Microbiol.">
        <title>The Global Catalogue of Microorganisms (GCM) 10K type strain sequencing project: providing services to taxonomists for standard genome sequencing and annotation.</title>
        <authorList>
            <consortium name="The Broad Institute Genomics Platform"/>
            <consortium name="The Broad Institute Genome Sequencing Center for Infectious Disease"/>
            <person name="Wu L."/>
            <person name="Ma J."/>
        </authorList>
    </citation>
    <scope>NUCLEOTIDE SEQUENCE [LARGE SCALE GENOMIC DNA]</scope>
    <source>
        <strain evidence="8">CGMCC 1.10992</strain>
    </source>
</reference>
<dbReference type="PANTHER" id="PTHR42723">
    <property type="entry name" value="CHLOROPHYLL SYNTHASE"/>
    <property type="match status" value="1"/>
</dbReference>
<keyword evidence="5 6" id="KW-0472">Membrane</keyword>
<feature type="transmembrane region" description="Helical" evidence="6">
    <location>
        <begin position="36"/>
        <end position="62"/>
    </location>
</feature>
<feature type="transmembrane region" description="Helical" evidence="6">
    <location>
        <begin position="130"/>
        <end position="149"/>
    </location>
</feature>
<sequence length="288" mass="31772">MKFKPWLQLIRLPNGFSAISNVVAAFLIATQANGDIGQLFILVCASLCFFHGGMVLNDCFDFKEDSRERPSRPLPSGAIKQTNAWKVGFGLLVCGLGLCYLLGKQSFYIGLALAINIVLYDAIRHQGWLAALLMGGCRYLNWLLGLSVIELSPLWALLPLPLLAYIVAVTLLSQQETKASSPNKLWQVALALSVSQILLVALWFGQTVHGYLFLLMSLSAWLMLMLKLRYLYQNFTPKSVKQQVIMLLKGIVPFDALLLIAAGLPLAALALLLLMLPGGFLAKRIYMT</sequence>
<dbReference type="Gene3D" id="1.10.357.140">
    <property type="entry name" value="UbiA prenyltransferase"/>
    <property type="match status" value="1"/>
</dbReference>
<organism evidence="7 8">
    <name type="scientific">Corallincola platygyrae</name>
    <dbReference type="NCBI Taxonomy" id="1193278"/>
    <lineage>
        <taxon>Bacteria</taxon>
        <taxon>Pseudomonadati</taxon>
        <taxon>Pseudomonadota</taxon>
        <taxon>Gammaproteobacteria</taxon>
        <taxon>Alteromonadales</taxon>
        <taxon>Psychromonadaceae</taxon>
        <taxon>Corallincola</taxon>
    </lineage>
</organism>
<gene>
    <name evidence="7" type="ORF">ACFSJ3_04220</name>
</gene>
<dbReference type="InterPro" id="IPR000537">
    <property type="entry name" value="UbiA_prenyltransferase"/>
</dbReference>
<dbReference type="PANTHER" id="PTHR42723:SF1">
    <property type="entry name" value="CHLOROPHYLL SYNTHASE, CHLOROPLASTIC"/>
    <property type="match status" value="1"/>
</dbReference>
<feature type="transmembrane region" description="Helical" evidence="6">
    <location>
        <begin position="185"/>
        <end position="205"/>
    </location>
</feature>
<keyword evidence="4 6" id="KW-1133">Transmembrane helix</keyword>
<dbReference type="CDD" id="cd13964">
    <property type="entry name" value="PT_UbiA_1"/>
    <property type="match status" value="1"/>
</dbReference>
<feature type="transmembrane region" description="Helical" evidence="6">
    <location>
        <begin position="12"/>
        <end position="30"/>
    </location>
</feature>
<evidence type="ECO:0000256" key="4">
    <source>
        <dbReference type="ARBA" id="ARBA00022989"/>
    </source>
</evidence>
<dbReference type="InterPro" id="IPR044878">
    <property type="entry name" value="UbiA_sf"/>
</dbReference>
<dbReference type="InterPro" id="IPR050475">
    <property type="entry name" value="Prenyltransferase_related"/>
</dbReference>
<protein>
    <submittedName>
        <fullName evidence="7">UbiA family prenyltransferase</fullName>
    </submittedName>
</protein>
<evidence type="ECO:0000256" key="3">
    <source>
        <dbReference type="ARBA" id="ARBA00022692"/>
    </source>
</evidence>
<dbReference type="EMBL" id="JBHUHT010000008">
    <property type="protein sequence ID" value="MFD2095179.1"/>
    <property type="molecule type" value="Genomic_DNA"/>
</dbReference>
<keyword evidence="2" id="KW-1003">Cell membrane</keyword>
<evidence type="ECO:0000256" key="5">
    <source>
        <dbReference type="ARBA" id="ARBA00023136"/>
    </source>
</evidence>
<feature type="transmembrane region" description="Helical" evidence="6">
    <location>
        <begin position="107"/>
        <end position="123"/>
    </location>
</feature>
<comment type="caution">
    <text evidence="7">The sequence shown here is derived from an EMBL/GenBank/DDBJ whole genome shotgun (WGS) entry which is preliminary data.</text>
</comment>
<evidence type="ECO:0000313" key="7">
    <source>
        <dbReference type="EMBL" id="MFD2095179.1"/>
    </source>
</evidence>
<dbReference type="RefSeq" id="WP_345338340.1">
    <property type="nucleotide sequence ID" value="NZ_BAABLI010000005.1"/>
</dbReference>
<dbReference type="Proteomes" id="UP001597380">
    <property type="component" value="Unassembled WGS sequence"/>
</dbReference>
<dbReference type="Pfam" id="PF01040">
    <property type="entry name" value="UbiA"/>
    <property type="match status" value="1"/>
</dbReference>
<accession>A0ABW4XME1</accession>
<comment type="subcellular location">
    <subcellularLocation>
        <location evidence="1">Membrane</location>
        <topology evidence="1">Multi-pass membrane protein</topology>
    </subcellularLocation>
</comment>
<feature type="transmembrane region" description="Helical" evidence="6">
    <location>
        <begin position="211"/>
        <end position="232"/>
    </location>
</feature>
<keyword evidence="8" id="KW-1185">Reference proteome</keyword>
<feature type="transmembrane region" description="Helical" evidence="6">
    <location>
        <begin position="155"/>
        <end position="173"/>
    </location>
</feature>
<evidence type="ECO:0000256" key="1">
    <source>
        <dbReference type="ARBA" id="ARBA00004141"/>
    </source>
</evidence>
<evidence type="ECO:0000313" key="8">
    <source>
        <dbReference type="Proteomes" id="UP001597380"/>
    </source>
</evidence>
<evidence type="ECO:0000256" key="6">
    <source>
        <dbReference type="SAM" id="Phobius"/>
    </source>
</evidence>
<proteinExistence type="predicted"/>
<name>A0ABW4XME1_9GAMM</name>
<evidence type="ECO:0000256" key="2">
    <source>
        <dbReference type="ARBA" id="ARBA00022475"/>
    </source>
</evidence>
<keyword evidence="3 6" id="KW-0812">Transmembrane</keyword>